<dbReference type="SUPFAM" id="SSF51182">
    <property type="entry name" value="RmlC-like cupins"/>
    <property type="match status" value="1"/>
</dbReference>
<dbReference type="InterPro" id="IPR047233">
    <property type="entry name" value="UAH_cupin"/>
</dbReference>
<comment type="subunit">
    <text evidence="1">Homodimer.</text>
</comment>
<name>A0A9P7ZGY7_9HYPO</name>
<gene>
    <name evidence="5" type="ORF">F5Z01DRAFT_712423</name>
</gene>
<dbReference type="GeneID" id="70297389"/>
<keyword evidence="3" id="KW-0456">Lyase</keyword>
<dbReference type="GO" id="GO:0006144">
    <property type="term" value="P:purine nucleobase metabolic process"/>
    <property type="evidence" value="ECO:0007669"/>
    <property type="project" value="UniProtKB-KW"/>
</dbReference>
<comment type="catalytic activity">
    <reaction evidence="4">
        <text>(S)-ureidoglycolate = urea + glyoxylate</text>
        <dbReference type="Rhea" id="RHEA:11304"/>
        <dbReference type="ChEBI" id="CHEBI:16199"/>
        <dbReference type="ChEBI" id="CHEBI:36655"/>
        <dbReference type="ChEBI" id="CHEBI:57296"/>
        <dbReference type="EC" id="4.3.2.3"/>
    </reaction>
</comment>
<dbReference type="PANTHER" id="PTHR21221">
    <property type="entry name" value="UREIDOGLYCOLATE HYDROLASE"/>
    <property type="match status" value="1"/>
</dbReference>
<reference evidence="5" key="1">
    <citation type="journal article" date="2021" name="IMA Fungus">
        <title>Genomic characterization of three marine fungi, including Emericellopsis atlantica sp. nov. with signatures of a generalist lifestyle and marine biomass degradation.</title>
        <authorList>
            <person name="Hagestad O.C."/>
            <person name="Hou L."/>
            <person name="Andersen J.H."/>
            <person name="Hansen E.H."/>
            <person name="Altermark B."/>
            <person name="Li C."/>
            <person name="Kuhnert E."/>
            <person name="Cox R.J."/>
            <person name="Crous P.W."/>
            <person name="Spatafora J.W."/>
            <person name="Lail K."/>
            <person name="Amirebrahimi M."/>
            <person name="Lipzen A."/>
            <person name="Pangilinan J."/>
            <person name="Andreopoulos W."/>
            <person name="Hayes R.D."/>
            <person name="Ng V."/>
            <person name="Grigoriev I.V."/>
            <person name="Jackson S.A."/>
            <person name="Sutton T.D.S."/>
            <person name="Dobson A.D.W."/>
            <person name="Rama T."/>
        </authorList>
    </citation>
    <scope>NUCLEOTIDE SEQUENCE</scope>
    <source>
        <strain evidence="5">TS7</strain>
    </source>
</reference>
<keyword evidence="6" id="KW-1185">Reference proteome</keyword>
<proteinExistence type="predicted"/>
<organism evidence="5 6">
    <name type="scientific">Emericellopsis atlantica</name>
    <dbReference type="NCBI Taxonomy" id="2614577"/>
    <lineage>
        <taxon>Eukaryota</taxon>
        <taxon>Fungi</taxon>
        <taxon>Dikarya</taxon>
        <taxon>Ascomycota</taxon>
        <taxon>Pezizomycotina</taxon>
        <taxon>Sordariomycetes</taxon>
        <taxon>Hypocreomycetidae</taxon>
        <taxon>Hypocreales</taxon>
        <taxon>Bionectriaceae</taxon>
        <taxon>Emericellopsis</taxon>
    </lineage>
</organism>
<dbReference type="InterPro" id="IPR024060">
    <property type="entry name" value="Ureidoglycolate_lyase_dom_sf"/>
</dbReference>
<dbReference type="CDD" id="cd20298">
    <property type="entry name" value="cupin_UAH"/>
    <property type="match status" value="1"/>
</dbReference>
<comment type="caution">
    <text evidence="5">The sequence shown here is derived from an EMBL/GenBank/DDBJ whole genome shotgun (WGS) entry which is preliminary data.</text>
</comment>
<evidence type="ECO:0000256" key="2">
    <source>
        <dbReference type="ARBA" id="ARBA00022631"/>
    </source>
</evidence>
<dbReference type="EMBL" id="MU251269">
    <property type="protein sequence ID" value="KAG9251268.1"/>
    <property type="molecule type" value="Genomic_DNA"/>
</dbReference>
<dbReference type="InterPro" id="IPR007247">
    <property type="entry name" value="Ureidogly_lyase"/>
</dbReference>
<dbReference type="InterPro" id="IPR011051">
    <property type="entry name" value="RmlC_Cupin_sf"/>
</dbReference>
<dbReference type="GO" id="GO:0050385">
    <property type="term" value="F:ureidoglycolate lyase activity"/>
    <property type="evidence" value="ECO:0007669"/>
    <property type="project" value="UniProtKB-EC"/>
</dbReference>
<dbReference type="PANTHER" id="PTHR21221:SF1">
    <property type="entry name" value="UREIDOGLYCOLATE LYASE"/>
    <property type="match status" value="1"/>
</dbReference>
<dbReference type="AlphaFoldDB" id="A0A9P7ZGY7"/>
<dbReference type="SUPFAM" id="SSF55144">
    <property type="entry name" value="LigT-like"/>
    <property type="match status" value="1"/>
</dbReference>
<dbReference type="Gene3D" id="2.60.120.480">
    <property type="entry name" value="Ureidoglycolate hydrolase"/>
    <property type="match status" value="1"/>
</dbReference>
<evidence type="ECO:0000313" key="6">
    <source>
        <dbReference type="Proteomes" id="UP000887229"/>
    </source>
</evidence>
<evidence type="ECO:0000256" key="4">
    <source>
        <dbReference type="ARBA" id="ARBA00047684"/>
    </source>
</evidence>
<dbReference type="RefSeq" id="XP_046115192.1">
    <property type="nucleotide sequence ID" value="XM_046266486.1"/>
</dbReference>
<protein>
    <submittedName>
        <fullName evidence="5">Ureidoglycolate hydrolase-domain-containing protein</fullName>
    </submittedName>
</protein>
<evidence type="ECO:0000313" key="5">
    <source>
        <dbReference type="EMBL" id="KAG9251268.1"/>
    </source>
</evidence>
<sequence length="548" mass="60635">MSVSIKVDKRSTSITAQPLSQEAFAPFGDVISNPRPDVHPSACAQHKLPSNASSANQGSAIRYGDVSRLGNYYAQAPSGTGEPKMSMFVCAARPLETLSDGLGRFTVKLLERHPFTTQTFTPLPSSASQYLVVVAPSLAPSPQDEGLPVPEGQGLPGRGLPDLSKLRAFVANKDQAVTYGAGTWHAPMVVLGKEGTAIDFVVFQHASGQGIEDCQLAEFRQRSPYTMAAEITTDVLNKLEDTSGIVCKPGENPYAAFINACNNDHREIEALYTAHRTKRNAQQKDKFLTSDFKELFIDQTLLRLEKPEIQPGFKDERHCMALWSRPPSHIIRLATHIQHLLLETCPEMWLMSPWNMHMTTLEVAFSKTPAEIADLAASMRSSLPSIVNHTHNHRARLVKPMISYDLSAFALSFVPATGEPALSPSPAAPDTAENVMQGDEYTYHHVRRDIFDKVQKAGVEVGSRYQVPSAHITLGRYITQAEHDTPEKRKAWVDRIDEINAWLEKEVWDKQDSDFIGEWMVGQERSIEARIGTIWYGGGRTLVVGEGF</sequence>
<dbReference type="Pfam" id="PF04115">
    <property type="entry name" value="Ureidogly_lyase"/>
    <property type="match status" value="1"/>
</dbReference>
<keyword evidence="2" id="KW-0659">Purine metabolism</keyword>
<dbReference type="InterPro" id="IPR009097">
    <property type="entry name" value="Cyclic_Pdiesterase"/>
</dbReference>
<dbReference type="GO" id="GO:0000256">
    <property type="term" value="P:allantoin catabolic process"/>
    <property type="evidence" value="ECO:0007669"/>
    <property type="project" value="InterPro"/>
</dbReference>
<evidence type="ECO:0000256" key="1">
    <source>
        <dbReference type="ARBA" id="ARBA00011738"/>
    </source>
</evidence>
<dbReference type="OrthoDB" id="2967263at2759"/>
<dbReference type="Proteomes" id="UP000887229">
    <property type="component" value="Unassembled WGS sequence"/>
</dbReference>
<dbReference type="GO" id="GO:0004848">
    <property type="term" value="F:ureidoglycolate hydrolase activity"/>
    <property type="evidence" value="ECO:0007669"/>
    <property type="project" value="InterPro"/>
</dbReference>
<accession>A0A9P7ZGY7</accession>
<keyword evidence="5" id="KW-0378">Hydrolase</keyword>
<evidence type="ECO:0000256" key="3">
    <source>
        <dbReference type="ARBA" id="ARBA00023239"/>
    </source>
</evidence>